<dbReference type="EMBL" id="JADCNL010000003">
    <property type="protein sequence ID" value="KAG0487781.1"/>
    <property type="molecule type" value="Genomic_DNA"/>
</dbReference>
<organism evidence="1 2">
    <name type="scientific">Vanilla planifolia</name>
    <name type="common">Vanilla</name>
    <dbReference type="NCBI Taxonomy" id="51239"/>
    <lineage>
        <taxon>Eukaryota</taxon>
        <taxon>Viridiplantae</taxon>
        <taxon>Streptophyta</taxon>
        <taxon>Embryophyta</taxon>
        <taxon>Tracheophyta</taxon>
        <taxon>Spermatophyta</taxon>
        <taxon>Magnoliopsida</taxon>
        <taxon>Liliopsida</taxon>
        <taxon>Asparagales</taxon>
        <taxon>Orchidaceae</taxon>
        <taxon>Vanilloideae</taxon>
        <taxon>Vanilleae</taxon>
        <taxon>Vanilla</taxon>
    </lineage>
</organism>
<dbReference type="AlphaFoldDB" id="A0A835V992"/>
<comment type="caution">
    <text evidence="1">The sequence shown here is derived from an EMBL/GenBank/DDBJ whole genome shotgun (WGS) entry which is preliminary data.</text>
</comment>
<dbReference type="OrthoDB" id="3176171at2759"/>
<reference evidence="1 2" key="1">
    <citation type="journal article" date="2020" name="Nat. Food">
        <title>A phased Vanilla planifolia genome enables genetic improvement of flavour and production.</title>
        <authorList>
            <person name="Hasing T."/>
            <person name="Tang H."/>
            <person name="Brym M."/>
            <person name="Khazi F."/>
            <person name="Huang T."/>
            <person name="Chambers A.H."/>
        </authorList>
    </citation>
    <scope>NUCLEOTIDE SEQUENCE [LARGE SCALE GENOMIC DNA]</scope>
    <source>
        <tissue evidence="1">Leaf</tissue>
    </source>
</reference>
<name>A0A835V992_VANPL</name>
<accession>A0A835V992</accession>
<proteinExistence type="predicted"/>
<evidence type="ECO:0000313" key="1">
    <source>
        <dbReference type="EMBL" id="KAG0487781.1"/>
    </source>
</evidence>
<sequence length="111" mass="12103">MCAKRQTVRIPSSLGQRRGADAQIVHPFFQNTAIPSPLKKLLKTREGRARGRCERAHGEAFPLTAIIPLGQGSWSPLGSWPTCFAPLYAEKNKGNLLTRISISTPEYGASA</sequence>
<dbReference type="Proteomes" id="UP000636800">
    <property type="component" value="Chromosome 3"/>
</dbReference>
<evidence type="ECO:0000313" key="2">
    <source>
        <dbReference type="Proteomes" id="UP000636800"/>
    </source>
</evidence>
<gene>
    <name evidence="1" type="ORF">HPP92_006592</name>
</gene>
<protein>
    <submittedName>
        <fullName evidence="1">Uncharacterized protein</fullName>
    </submittedName>
</protein>
<keyword evidence="2" id="KW-1185">Reference proteome</keyword>